<name>A0ABN9DF98_9NEOB</name>
<dbReference type="Pfam" id="PF08416">
    <property type="entry name" value="PTB"/>
    <property type="match status" value="1"/>
</dbReference>
<dbReference type="Gene3D" id="2.30.29.30">
    <property type="entry name" value="Pleckstrin-homology domain (PH domain)/Phosphotyrosine-binding domain (PTB)"/>
    <property type="match status" value="1"/>
</dbReference>
<dbReference type="InterPro" id="IPR013625">
    <property type="entry name" value="PTB"/>
</dbReference>
<feature type="domain" description="PTB" evidence="1">
    <location>
        <begin position="2"/>
        <end position="100"/>
    </location>
</feature>
<feature type="non-terminal residue" evidence="2">
    <location>
        <position position="106"/>
    </location>
</feature>
<evidence type="ECO:0000313" key="3">
    <source>
        <dbReference type="Proteomes" id="UP001162483"/>
    </source>
</evidence>
<dbReference type="Proteomes" id="UP001162483">
    <property type="component" value="Unassembled WGS sequence"/>
</dbReference>
<evidence type="ECO:0000259" key="1">
    <source>
        <dbReference type="Pfam" id="PF08416"/>
    </source>
</evidence>
<organism evidence="2 3">
    <name type="scientific">Staurois parvus</name>
    <dbReference type="NCBI Taxonomy" id="386267"/>
    <lineage>
        <taxon>Eukaryota</taxon>
        <taxon>Metazoa</taxon>
        <taxon>Chordata</taxon>
        <taxon>Craniata</taxon>
        <taxon>Vertebrata</taxon>
        <taxon>Euteleostomi</taxon>
        <taxon>Amphibia</taxon>
        <taxon>Batrachia</taxon>
        <taxon>Anura</taxon>
        <taxon>Neobatrachia</taxon>
        <taxon>Ranoidea</taxon>
        <taxon>Ranidae</taxon>
        <taxon>Staurois</taxon>
    </lineage>
</organism>
<dbReference type="EMBL" id="CATNWA010014274">
    <property type="protein sequence ID" value="CAI9569866.1"/>
    <property type="molecule type" value="Genomic_DNA"/>
</dbReference>
<evidence type="ECO:0000313" key="2">
    <source>
        <dbReference type="EMBL" id="CAI9569866.1"/>
    </source>
</evidence>
<dbReference type="SUPFAM" id="SSF50729">
    <property type="entry name" value="PH domain-like"/>
    <property type="match status" value="1"/>
</dbReference>
<dbReference type="InterPro" id="IPR039801">
    <property type="entry name" value="EPS8-like"/>
</dbReference>
<dbReference type="PANTHER" id="PTHR12287:SF20">
    <property type="entry name" value="EPIDERMAL GROWTH FACTOR RECEPTOR KINASE SUBSTRATE 8-LIKE PROTEIN 2"/>
    <property type="match status" value="1"/>
</dbReference>
<proteinExistence type="predicted"/>
<comment type="caution">
    <text evidence="2">The sequence shown here is derived from an EMBL/GenBank/DDBJ whole genome shotgun (WGS) entry which is preliminary data.</text>
</comment>
<dbReference type="InterPro" id="IPR011993">
    <property type="entry name" value="PH-like_dom_sf"/>
</dbReference>
<protein>
    <recommendedName>
        <fullName evidence="1">PTB domain-containing protein</fullName>
    </recommendedName>
</protein>
<sequence>MQLESKDKIWAQEMVFQVMSNSISLLDSGTQEELENFPLSIVHHCQSLQGPHRYPHILLLVCQEPDQTKPDIHFFNCEMEAEMVHADIESALADIKHGNKIRPQTL</sequence>
<dbReference type="PANTHER" id="PTHR12287">
    <property type="entry name" value="EPIDERMAL GROWTH FACTOR RECEPTOR KINASE SUBSTRATE EPS8-RELATED PROTEIN"/>
    <property type="match status" value="1"/>
</dbReference>
<accession>A0ABN9DF98</accession>
<keyword evidence="3" id="KW-1185">Reference proteome</keyword>
<gene>
    <name evidence="2" type="ORF">SPARVUS_LOCUS6992715</name>
</gene>
<reference evidence="2" key="1">
    <citation type="submission" date="2023-05" db="EMBL/GenBank/DDBJ databases">
        <authorList>
            <person name="Stuckert A."/>
        </authorList>
    </citation>
    <scope>NUCLEOTIDE SEQUENCE</scope>
</reference>